<comment type="caution">
    <text evidence="3">The sequence shown here is derived from an EMBL/GenBank/DDBJ whole genome shotgun (WGS) entry which is preliminary data.</text>
</comment>
<sequence length="87" mass="9277">MASKLFVGNLEYSVTGDDLKAAFAGVGTVVDAVVISDKMTGRSRGFGFVEMSSEEEVKAAIEKMNGADLKGRKINVNEARPPREPQG</sequence>
<name>A0A0G0M1M5_9BACT</name>
<dbReference type="CDD" id="cd21608">
    <property type="entry name" value="RRM2_NsCP33_like"/>
    <property type="match status" value="1"/>
</dbReference>
<accession>A0A0G0M1M5</accession>
<dbReference type="Proteomes" id="UP000034325">
    <property type="component" value="Unassembled WGS sequence"/>
</dbReference>
<organism evidence="3 4">
    <name type="scientific">Candidatus Woesebacteria bacterium GW2011_GWA1_39_12</name>
    <dbReference type="NCBI Taxonomy" id="1618549"/>
    <lineage>
        <taxon>Bacteria</taxon>
        <taxon>Candidatus Woeseibacteriota</taxon>
    </lineage>
</organism>
<evidence type="ECO:0000313" key="4">
    <source>
        <dbReference type="Proteomes" id="UP000034325"/>
    </source>
</evidence>
<protein>
    <submittedName>
        <fullName evidence="3">Glycine-rich RNA-binding protein 8</fullName>
    </submittedName>
</protein>
<keyword evidence="1" id="KW-0694">RNA-binding</keyword>
<reference evidence="3 4" key="1">
    <citation type="journal article" date="2015" name="Nature">
        <title>rRNA introns, odd ribosomes, and small enigmatic genomes across a large radiation of phyla.</title>
        <authorList>
            <person name="Brown C.T."/>
            <person name="Hug L.A."/>
            <person name="Thomas B.C."/>
            <person name="Sharon I."/>
            <person name="Castelle C.J."/>
            <person name="Singh A."/>
            <person name="Wilkins M.J."/>
            <person name="Williams K.H."/>
            <person name="Banfield J.F."/>
        </authorList>
    </citation>
    <scope>NUCLEOTIDE SEQUENCE [LARGE SCALE GENOMIC DNA]</scope>
</reference>
<dbReference type="SUPFAM" id="SSF54928">
    <property type="entry name" value="RNA-binding domain, RBD"/>
    <property type="match status" value="1"/>
</dbReference>
<gene>
    <name evidence="3" type="ORF">UT23_C0016G0004</name>
</gene>
<dbReference type="Gene3D" id="3.30.70.330">
    <property type="match status" value="1"/>
</dbReference>
<dbReference type="EMBL" id="LBWA01000016">
    <property type="protein sequence ID" value="KKQ97187.1"/>
    <property type="molecule type" value="Genomic_DNA"/>
</dbReference>
<dbReference type="AlphaFoldDB" id="A0A0G0M1M5"/>
<dbReference type="PANTHER" id="PTHR48024">
    <property type="entry name" value="GEO13361P1-RELATED"/>
    <property type="match status" value="1"/>
</dbReference>
<dbReference type="SMART" id="SM00360">
    <property type="entry name" value="RRM"/>
    <property type="match status" value="1"/>
</dbReference>
<proteinExistence type="predicted"/>
<feature type="domain" description="RRM" evidence="2">
    <location>
        <begin position="3"/>
        <end position="81"/>
    </location>
</feature>
<dbReference type="InterPro" id="IPR000504">
    <property type="entry name" value="RRM_dom"/>
</dbReference>
<dbReference type="InterPro" id="IPR050886">
    <property type="entry name" value="RNA-binding_reg"/>
</dbReference>
<dbReference type="PANTHER" id="PTHR48024:SF56">
    <property type="entry name" value="HETEROGENEOUS NUCLEAR RIBONUCLEOPROTEIN A0"/>
    <property type="match status" value="1"/>
</dbReference>
<dbReference type="InterPro" id="IPR048289">
    <property type="entry name" value="RRM2_NsCP33-like"/>
</dbReference>
<dbReference type="InterPro" id="IPR035979">
    <property type="entry name" value="RBD_domain_sf"/>
</dbReference>
<dbReference type="GO" id="GO:0003723">
    <property type="term" value="F:RNA binding"/>
    <property type="evidence" value="ECO:0007669"/>
    <property type="project" value="UniProtKB-KW"/>
</dbReference>
<dbReference type="InterPro" id="IPR012677">
    <property type="entry name" value="Nucleotide-bd_a/b_plait_sf"/>
</dbReference>
<dbReference type="PATRIC" id="fig|1618549.4.peg.1189"/>
<evidence type="ECO:0000259" key="2">
    <source>
        <dbReference type="PROSITE" id="PS50102"/>
    </source>
</evidence>
<evidence type="ECO:0000256" key="1">
    <source>
        <dbReference type="ARBA" id="ARBA00022884"/>
    </source>
</evidence>
<dbReference type="PROSITE" id="PS50102">
    <property type="entry name" value="RRM"/>
    <property type="match status" value="1"/>
</dbReference>
<evidence type="ECO:0000313" key="3">
    <source>
        <dbReference type="EMBL" id="KKQ97187.1"/>
    </source>
</evidence>
<dbReference type="Pfam" id="PF00076">
    <property type="entry name" value="RRM_1"/>
    <property type="match status" value="1"/>
</dbReference>